<gene>
    <name evidence="5" type="ORF">ABM479_15245</name>
</gene>
<reference evidence="5" key="1">
    <citation type="submission" date="2024-06" db="EMBL/GenBank/DDBJ databases">
        <authorList>
            <person name="Li T."/>
            <person name="Gao R."/>
        </authorList>
    </citation>
    <scope>NUCLEOTIDE SEQUENCE</scope>
    <source>
        <strain evidence="5">ZPR3</strain>
    </source>
</reference>
<evidence type="ECO:0000256" key="1">
    <source>
        <dbReference type="ARBA" id="ARBA00001954"/>
    </source>
</evidence>
<dbReference type="SUPFAM" id="SSF51197">
    <property type="entry name" value="Clavaminate synthase-like"/>
    <property type="match status" value="1"/>
</dbReference>
<sequence>MQHTSINEPFETVAGWRSRDVADPKLWTYQITSEEKDEIETAFKIVRNLDKSFHDLTTSDFPLPRFGKRLRELTDALESGLGFTVIKGLPIVDKTEDEARLISWGIGLYIGIGLPQNDSGTLIHDVRDRGETSQKTLRGNGSSEEIQFHIDPCDIVGLFCRRAAAKGGGSKLCSSVEICQRIAAEEPRLFEQLRSIVPFAALGASEDSVRVYYVPVFGWHKGAFTSHYYRARIIKASSLPSVSLSDEQRAAVDLVQTMASDPEMHMEMQLEPGDLQLVNNHIVYHSRTAYEDHEDFDRRRHLFRFWFSVPGSRELPAEFANVWGKTTAGSVRGGVRLWDGKFDVVDRYQERMAGLHNMSL</sequence>
<dbReference type="GO" id="GO:0016706">
    <property type="term" value="F:2-oxoglutarate-dependent dioxygenase activity"/>
    <property type="evidence" value="ECO:0007669"/>
    <property type="project" value="UniProtKB-ARBA"/>
</dbReference>
<accession>A0AAU7RPR1</accession>
<protein>
    <submittedName>
        <fullName evidence="5">TauD/TfdA family dioxygenase</fullName>
        <ecNumber evidence="5">1.14.11.-</ecNumber>
    </submittedName>
</protein>
<evidence type="ECO:0000256" key="2">
    <source>
        <dbReference type="ARBA" id="ARBA00023002"/>
    </source>
</evidence>
<evidence type="ECO:0000259" key="4">
    <source>
        <dbReference type="Pfam" id="PF02668"/>
    </source>
</evidence>
<evidence type="ECO:0000256" key="3">
    <source>
        <dbReference type="ARBA" id="ARBA00023194"/>
    </source>
</evidence>
<dbReference type="PANTHER" id="PTHR10696">
    <property type="entry name" value="GAMMA-BUTYROBETAINE HYDROXYLASE-RELATED"/>
    <property type="match status" value="1"/>
</dbReference>
<keyword evidence="2 5" id="KW-0560">Oxidoreductase</keyword>
<dbReference type="InterPro" id="IPR003819">
    <property type="entry name" value="TauD/TfdA-like"/>
</dbReference>
<dbReference type="Gene3D" id="3.60.130.10">
    <property type="entry name" value="Clavaminate synthase-like"/>
    <property type="match status" value="1"/>
</dbReference>
<name>A0AAU7RPR1_9HYPH</name>
<evidence type="ECO:0000313" key="5">
    <source>
        <dbReference type="EMBL" id="XBT92138.1"/>
    </source>
</evidence>
<dbReference type="PANTHER" id="PTHR10696:SF56">
    <property type="entry name" value="TAUD_TFDA-LIKE DOMAIN-CONTAINING PROTEIN"/>
    <property type="match status" value="1"/>
</dbReference>
<dbReference type="RefSeq" id="WP_349956561.1">
    <property type="nucleotide sequence ID" value="NZ_CP157960.1"/>
</dbReference>
<dbReference type="GO" id="GO:0017000">
    <property type="term" value="P:antibiotic biosynthetic process"/>
    <property type="evidence" value="ECO:0007669"/>
    <property type="project" value="UniProtKB-KW"/>
</dbReference>
<proteinExistence type="predicted"/>
<dbReference type="InterPro" id="IPR042098">
    <property type="entry name" value="TauD-like_sf"/>
</dbReference>
<organism evidence="5">
    <name type="scientific">Rhizobium sp. ZPR3</name>
    <dbReference type="NCBI Taxonomy" id="3158967"/>
    <lineage>
        <taxon>Bacteria</taxon>
        <taxon>Pseudomonadati</taxon>
        <taxon>Pseudomonadota</taxon>
        <taxon>Alphaproteobacteria</taxon>
        <taxon>Hyphomicrobiales</taxon>
        <taxon>Rhizobiaceae</taxon>
        <taxon>Rhizobium/Agrobacterium group</taxon>
        <taxon>Rhizobium</taxon>
    </lineage>
</organism>
<dbReference type="EC" id="1.14.11.-" evidence="5"/>
<keyword evidence="5" id="KW-0223">Dioxygenase</keyword>
<dbReference type="EMBL" id="CP157960">
    <property type="protein sequence ID" value="XBT92138.1"/>
    <property type="molecule type" value="Genomic_DNA"/>
</dbReference>
<dbReference type="Pfam" id="PF02668">
    <property type="entry name" value="TauD"/>
    <property type="match status" value="1"/>
</dbReference>
<feature type="domain" description="TauD/TfdA-like" evidence="4">
    <location>
        <begin position="56"/>
        <end position="306"/>
    </location>
</feature>
<dbReference type="AlphaFoldDB" id="A0AAU7RPR1"/>
<dbReference type="InterPro" id="IPR050411">
    <property type="entry name" value="AlphaKG_dependent_hydroxylases"/>
</dbReference>
<keyword evidence="3" id="KW-0045">Antibiotic biosynthesis</keyword>
<comment type="cofactor">
    <cofactor evidence="1">
        <name>Fe(2+)</name>
        <dbReference type="ChEBI" id="CHEBI:29033"/>
    </cofactor>
</comment>